<dbReference type="PANTHER" id="PTHR43298">
    <property type="entry name" value="MULTIDRUG RESISTANCE PROTEIN NORM-RELATED"/>
    <property type="match status" value="1"/>
</dbReference>
<dbReference type="GO" id="GO:0042910">
    <property type="term" value="F:xenobiotic transmembrane transporter activity"/>
    <property type="evidence" value="ECO:0007669"/>
    <property type="project" value="InterPro"/>
</dbReference>
<evidence type="ECO:0000256" key="10">
    <source>
        <dbReference type="SAM" id="Phobius"/>
    </source>
</evidence>
<feature type="transmembrane region" description="Helical" evidence="10">
    <location>
        <begin position="385"/>
        <end position="406"/>
    </location>
</feature>
<proteinExistence type="predicted"/>
<dbReference type="Pfam" id="PF01554">
    <property type="entry name" value="MatE"/>
    <property type="match status" value="2"/>
</dbReference>
<evidence type="ECO:0000256" key="2">
    <source>
        <dbReference type="ARBA" id="ARBA00022448"/>
    </source>
</evidence>
<keyword evidence="5 10" id="KW-0812">Transmembrane</keyword>
<evidence type="ECO:0000256" key="5">
    <source>
        <dbReference type="ARBA" id="ARBA00022692"/>
    </source>
</evidence>
<feature type="transmembrane region" description="Helical" evidence="10">
    <location>
        <begin position="125"/>
        <end position="142"/>
    </location>
</feature>
<dbReference type="GO" id="GO:0006811">
    <property type="term" value="P:monoatomic ion transport"/>
    <property type="evidence" value="ECO:0007669"/>
    <property type="project" value="UniProtKB-KW"/>
</dbReference>
<feature type="transmembrane region" description="Helical" evidence="10">
    <location>
        <begin position="12"/>
        <end position="36"/>
    </location>
</feature>
<evidence type="ECO:0000256" key="9">
    <source>
        <dbReference type="ARBA" id="ARBA00031636"/>
    </source>
</evidence>
<organism evidence="11 12">
    <name type="scientific">Apibacter adventoris</name>
    <dbReference type="NCBI Taxonomy" id="1679466"/>
    <lineage>
        <taxon>Bacteria</taxon>
        <taxon>Pseudomonadati</taxon>
        <taxon>Bacteroidota</taxon>
        <taxon>Flavobacteriia</taxon>
        <taxon>Flavobacteriales</taxon>
        <taxon>Weeksellaceae</taxon>
        <taxon>Apibacter</taxon>
    </lineage>
</organism>
<dbReference type="EMBL" id="PSZM01000040">
    <property type="protein sequence ID" value="PQL91652.1"/>
    <property type="molecule type" value="Genomic_DNA"/>
</dbReference>
<comment type="subcellular location">
    <subcellularLocation>
        <location evidence="1">Cell membrane</location>
        <topology evidence="1">Multi-pass membrane protein</topology>
    </subcellularLocation>
</comment>
<sequence length="447" mass="49224">MNLKEHIKANTKLALPVVITQLGQVSVNFIDIIIIAGLGERAVASASLATSVFIIFLVFLLGFSFSMSPLISSSVAKNNNTRISKIFTHGMTMNVGLALFIIIMLELGSPLLYKAHQDPSVIPDAIQFLNISAYSLLPLMIFQSYRQFSEGISMTILVTIATITSNVINIILNYGLVYGYWGFPEMGVKGSATATLISRIFIMFLLIFVLHVNKKSSAYLKLVKWKNYNIAYYRKLISIGLPSSLQSLFEITSFAAASFIAGMHSFLDTSAHSVTSNLASMTFQICNGFAVAATVRVAGFYGKRNVSDMRKAGMASIYVVTGFMALCGIFFILFKNQLPLIYFSKDKIEVISIASKLVIITAFFQIFDGIQVVCIGSLRGMRDVVVPTIISFISYVVIALPIGYYLCIHQKMGAVGTWIGLCLGLGFVSIMLLWRFNLITKSKFLNK</sequence>
<evidence type="ECO:0000256" key="7">
    <source>
        <dbReference type="ARBA" id="ARBA00023065"/>
    </source>
</evidence>
<evidence type="ECO:0000256" key="3">
    <source>
        <dbReference type="ARBA" id="ARBA00022449"/>
    </source>
</evidence>
<accession>A0A2S8AAS3</accession>
<dbReference type="InterPro" id="IPR050222">
    <property type="entry name" value="MATE_MdtK"/>
</dbReference>
<dbReference type="PIRSF" id="PIRSF006603">
    <property type="entry name" value="DinF"/>
    <property type="match status" value="1"/>
</dbReference>
<feature type="transmembrane region" description="Helical" evidence="10">
    <location>
        <begin position="154"/>
        <end position="181"/>
    </location>
</feature>
<dbReference type="OrthoDB" id="9780160at2"/>
<dbReference type="InterPro" id="IPR048279">
    <property type="entry name" value="MdtK-like"/>
</dbReference>
<keyword evidence="4" id="KW-1003">Cell membrane</keyword>
<evidence type="ECO:0000256" key="1">
    <source>
        <dbReference type="ARBA" id="ARBA00004651"/>
    </source>
</evidence>
<keyword evidence="3" id="KW-0050">Antiport</keyword>
<dbReference type="GO" id="GO:0015297">
    <property type="term" value="F:antiporter activity"/>
    <property type="evidence" value="ECO:0007669"/>
    <property type="project" value="UniProtKB-KW"/>
</dbReference>
<keyword evidence="12" id="KW-1185">Reference proteome</keyword>
<dbReference type="NCBIfam" id="TIGR00797">
    <property type="entry name" value="matE"/>
    <property type="match status" value="1"/>
</dbReference>
<evidence type="ECO:0000313" key="12">
    <source>
        <dbReference type="Proteomes" id="UP000238042"/>
    </source>
</evidence>
<comment type="caution">
    <text evidence="11">The sequence shown here is derived from an EMBL/GenBank/DDBJ whole genome shotgun (WGS) entry which is preliminary data.</text>
</comment>
<feature type="transmembrane region" description="Helical" evidence="10">
    <location>
        <begin position="313"/>
        <end position="333"/>
    </location>
</feature>
<gene>
    <name evidence="11" type="ORF">C4S77_07570</name>
</gene>
<feature type="transmembrane region" description="Helical" evidence="10">
    <location>
        <begin position="412"/>
        <end position="434"/>
    </location>
</feature>
<evidence type="ECO:0000256" key="4">
    <source>
        <dbReference type="ARBA" id="ARBA00022475"/>
    </source>
</evidence>
<protein>
    <recommendedName>
        <fullName evidence="9">Multidrug-efflux transporter</fullName>
    </recommendedName>
</protein>
<feature type="transmembrane region" description="Helical" evidence="10">
    <location>
        <begin position="353"/>
        <end position="378"/>
    </location>
</feature>
<keyword evidence="8 10" id="KW-0472">Membrane</keyword>
<keyword evidence="7" id="KW-0406">Ion transport</keyword>
<evidence type="ECO:0000256" key="6">
    <source>
        <dbReference type="ARBA" id="ARBA00022989"/>
    </source>
</evidence>
<dbReference type="GO" id="GO:0005886">
    <property type="term" value="C:plasma membrane"/>
    <property type="evidence" value="ECO:0007669"/>
    <property type="project" value="UniProtKB-SubCell"/>
</dbReference>
<feature type="transmembrane region" description="Helical" evidence="10">
    <location>
        <begin position="193"/>
        <end position="212"/>
    </location>
</feature>
<feature type="transmembrane region" description="Helical" evidence="10">
    <location>
        <begin position="86"/>
        <end position="105"/>
    </location>
</feature>
<dbReference type="CDD" id="cd13131">
    <property type="entry name" value="MATE_NorM_like"/>
    <property type="match status" value="1"/>
</dbReference>
<reference evidence="11 12" key="1">
    <citation type="submission" date="2018-02" db="EMBL/GenBank/DDBJ databases">
        <title>Genome sequences of Apibacter spp., gut symbionts of Asian honey bees.</title>
        <authorList>
            <person name="Kwong W.K."/>
            <person name="Steele M.I."/>
            <person name="Moran N.A."/>
        </authorList>
    </citation>
    <scope>NUCLEOTIDE SEQUENCE [LARGE SCALE GENOMIC DNA]</scope>
    <source>
        <strain evidence="12">wkB301</strain>
    </source>
</reference>
<dbReference type="RefSeq" id="WP_105247029.1">
    <property type="nucleotide sequence ID" value="NZ_PSZM01000040.1"/>
</dbReference>
<dbReference type="Proteomes" id="UP000238042">
    <property type="component" value="Unassembled WGS sequence"/>
</dbReference>
<dbReference type="PANTHER" id="PTHR43298:SF2">
    <property type="entry name" value="FMN_FAD EXPORTER YEEO-RELATED"/>
    <property type="match status" value="1"/>
</dbReference>
<evidence type="ECO:0000313" key="11">
    <source>
        <dbReference type="EMBL" id="PQL91652.1"/>
    </source>
</evidence>
<dbReference type="AlphaFoldDB" id="A0A2S8AAS3"/>
<feature type="transmembrane region" description="Helical" evidence="10">
    <location>
        <begin position="281"/>
        <end position="301"/>
    </location>
</feature>
<name>A0A2S8AAS3_9FLAO</name>
<feature type="transmembrane region" description="Helical" evidence="10">
    <location>
        <begin position="42"/>
        <end position="65"/>
    </location>
</feature>
<evidence type="ECO:0000256" key="8">
    <source>
        <dbReference type="ARBA" id="ARBA00023136"/>
    </source>
</evidence>
<keyword evidence="6 10" id="KW-1133">Transmembrane helix</keyword>
<feature type="transmembrane region" description="Helical" evidence="10">
    <location>
        <begin position="233"/>
        <end position="261"/>
    </location>
</feature>
<keyword evidence="2" id="KW-0813">Transport</keyword>
<dbReference type="InterPro" id="IPR002528">
    <property type="entry name" value="MATE_fam"/>
</dbReference>